<reference evidence="4 5" key="2">
    <citation type="submission" date="2018-12" db="EMBL/GenBank/DDBJ databases">
        <title>Rhizobacter gummiphilus sp. nov., a rubber-degrading bacterium isolated from the soil of a botanical garden in Japan.</title>
        <authorList>
            <person name="Shunsuke S.S."/>
        </authorList>
    </citation>
    <scope>NUCLEOTIDE SEQUENCE [LARGE SCALE GENOMIC DNA]</scope>
    <source>
        <strain evidence="4 5">S-16</strain>
    </source>
</reference>
<dbReference type="PROSITE" id="PS51677">
    <property type="entry name" value="NODB"/>
    <property type="match status" value="1"/>
</dbReference>
<dbReference type="InterPro" id="IPR051398">
    <property type="entry name" value="Polysacch_Deacetylase"/>
</dbReference>
<dbReference type="GO" id="GO:0005975">
    <property type="term" value="P:carbohydrate metabolic process"/>
    <property type="evidence" value="ECO:0007669"/>
    <property type="project" value="InterPro"/>
</dbReference>
<accession>A0A3N7HXZ7</accession>
<comment type="caution">
    <text evidence="4">The sequence shown here is derived from an EMBL/GenBank/DDBJ whole genome shotgun (WGS) entry which is preliminary data.</text>
</comment>
<dbReference type="CDD" id="cd10918">
    <property type="entry name" value="CE4_NodB_like_5s_6s"/>
    <property type="match status" value="1"/>
</dbReference>
<dbReference type="GO" id="GO:0016810">
    <property type="term" value="F:hydrolase activity, acting on carbon-nitrogen (but not peptide) bonds"/>
    <property type="evidence" value="ECO:0007669"/>
    <property type="project" value="InterPro"/>
</dbReference>
<evidence type="ECO:0000313" key="5">
    <source>
        <dbReference type="Proteomes" id="UP000267464"/>
    </source>
</evidence>
<evidence type="ECO:0000256" key="1">
    <source>
        <dbReference type="ARBA" id="ARBA00004613"/>
    </source>
</evidence>
<feature type="domain" description="NodB homology" evidence="3">
    <location>
        <begin position="81"/>
        <end position="331"/>
    </location>
</feature>
<dbReference type="InterPro" id="IPR011330">
    <property type="entry name" value="Glyco_hydro/deAcase_b/a-brl"/>
</dbReference>
<dbReference type="InterPro" id="IPR002509">
    <property type="entry name" value="NODB_dom"/>
</dbReference>
<dbReference type="AlphaFoldDB" id="A0A3N7HXZ7"/>
<protein>
    <recommendedName>
        <fullName evidence="3">NodB homology domain-containing protein</fullName>
    </recommendedName>
</protein>
<dbReference type="Gene3D" id="3.20.20.370">
    <property type="entry name" value="Glycoside hydrolase/deacetylase"/>
    <property type="match status" value="1"/>
</dbReference>
<keyword evidence="5" id="KW-1185">Reference proteome</keyword>
<dbReference type="PANTHER" id="PTHR34216:SF3">
    <property type="entry name" value="POLY-BETA-1,6-N-ACETYL-D-GLUCOSAMINE N-DEACETYLASE"/>
    <property type="match status" value="1"/>
</dbReference>
<dbReference type="EMBL" id="QUSW01000001">
    <property type="protein sequence ID" value="RQP26346.1"/>
    <property type="molecule type" value="Genomic_DNA"/>
</dbReference>
<dbReference type="Proteomes" id="UP000267464">
    <property type="component" value="Unassembled WGS sequence"/>
</dbReference>
<reference evidence="4 5" key="1">
    <citation type="submission" date="2018-08" db="EMBL/GenBank/DDBJ databases">
        <authorList>
            <person name="Khan S.A."/>
            <person name="Jeon C.O."/>
            <person name="Chun B.H."/>
            <person name="Jeong S.E."/>
        </authorList>
    </citation>
    <scope>NUCLEOTIDE SEQUENCE [LARGE SCALE GENOMIC DNA]</scope>
    <source>
        <strain evidence="4 5">S-16</strain>
    </source>
</reference>
<evidence type="ECO:0000259" key="3">
    <source>
        <dbReference type="PROSITE" id="PS51677"/>
    </source>
</evidence>
<name>A0A3N7HXZ7_9BURK</name>
<dbReference type="PANTHER" id="PTHR34216">
    <property type="match status" value="1"/>
</dbReference>
<proteinExistence type="predicted"/>
<sequence>MAAATGLLALAESRMRGRMTILTFHRVLPDELFKDYLFPSLAVSESMFRGQMESIARRCQVVTLEEGLQALKSGQAEGDKPMVAVTFDDGYADNVRVAAPIMNAHGVRATFFVVTGFIGTDAELWYDVAARRWQIATLEQLAAACRACGIDASWMKKAKPDIGHWMSFLKRLEPAQRANVVAELADPGPLESRRHLDRLMTAEELRELVDAGHVIGSHTMSHPLLPQLDAASLKAELETSLSQLQKWLGQPVRGFSYPNGDHDDRVRQAVADAGCTHACTTRTGRNGPEADPMRLSRIDMHPSRASGLHGEFDEPSFRASISLIHPYPWSR</sequence>
<comment type="subcellular location">
    <subcellularLocation>
        <location evidence="1">Secreted</location>
    </subcellularLocation>
</comment>
<organism evidence="4 5">
    <name type="scientific">Piscinibacter terrae</name>
    <dbReference type="NCBI Taxonomy" id="2496871"/>
    <lineage>
        <taxon>Bacteria</taxon>
        <taxon>Pseudomonadati</taxon>
        <taxon>Pseudomonadota</taxon>
        <taxon>Betaproteobacteria</taxon>
        <taxon>Burkholderiales</taxon>
        <taxon>Sphaerotilaceae</taxon>
        <taxon>Piscinibacter</taxon>
    </lineage>
</organism>
<dbReference type="Pfam" id="PF01522">
    <property type="entry name" value="Polysacc_deac_1"/>
    <property type="match status" value="2"/>
</dbReference>
<evidence type="ECO:0000256" key="2">
    <source>
        <dbReference type="ARBA" id="ARBA00022729"/>
    </source>
</evidence>
<keyword evidence="2" id="KW-0732">Signal</keyword>
<evidence type="ECO:0000313" key="4">
    <source>
        <dbReference type="EMBL" id="RQP26346.1"/>
    </source>
</evidence>
<dbReference type="GO" id="GO:0005576">
    <property type="term" value="C:extracellular region"/>
    <property type="evidence" value="ECO:0007669"/>
    <property type="project" value="UniProtKB-SubCell"/>
</dbReference>
<dbReference type="SUPFAM" id="SSF88713">
    <property type="entry name" value="Glycoside hydrolase/deacetylase"/>
    <property type="match status" value="1"/>
</dbReference>
<gene>
    <name evidence="4" type="ORF">DZC73_04795</name>
</gene>